<comment type="caution">
    <text evidence="2">The sequence shown here is derived from an EMBL/GenBank/DDBJ whole genome shotgun (WGS) entry which is preliminary data.</text>
</comment>
<dbReference type="AlphaFoldDB" id="A0A094QI19"/>
<proteinExistence type="predicted"/>
<feature type="domain" description="N,N-dimethylformamidase beta subunit-like C-terminal" evidence="1">
    <location>
        <begin position="71"/>
        <end position="420"/>
    </location>
</feature>
<organism evidence="2">
    <name type="scientific">freshwater metagenome</name>
    <dbReference type="NCBI Taxonomy" id="449393"/>
    <lineage>
        <taxon>unclassified sequences</taxon>
        <taxon>metagenomes</taxon>
        <taxon>ecological metagenomes</taxon>
    </lineage>
</organism>
<sequence length="452" mass="50381">MRKVSGLGFTLILVGALLVPSSSSIANEKFNWKIKKEETRRSTAGYSDSMSYAVGASIEFKVSCPATDFYIEAVRIGYYEGDQGKRISESKKIPCLDQSRLDSKQWKATAQINTGLFPHGMYLFIIRDSDNYSSYIPIVLREKSAKAKAVFSVPTMTMQAYNTWTGADTYGGADGFESRLRVVDFRKPFDEGNGAGKYLRYVHPLIVHIERLKLDVSYVADTDIHFDKKILADKKVFISAGHDEYWTTQERENVIKAREGGMNTIFFGANAGYWNTRLEKSSTRKSITMEIFKSKDEDPNKENPTIKFRDLGKPEPELTGLEYKCFPGRGSLEVKEPQSFVFNGIKDFSNLDLEGLVGPEVDSLLSSSSKIGTVVNLAQARVRCGTKWYAPRYGQMNMIISTTIGQSGGNFATGTMGWVTKGLSAPEKSDIGSFTRIVTKNVLEKAIQGPLR</sequence>
<accession>A0A094QI19</accession>
<evidence type="ECO:0000313" key="2">
    <source>
        <dbReference type="EMBL" id="KGA14011.1"/>
    </source>
</evidence>
<dbReference type="Pfam" id="PF20254">
    <property type="entry name" value="DMFA2_C"/>
    <property type="match status" value="1"/>
</dbReference>
<protein>
    <recommendedName>
        <fullName evidence="1">N,N-dimethylformamidase beta subunit-like C-terminal domain-containing protein</fullName>
    </recommendedName>
</protein>
<dbReference type="InterPro" id="IPR046540">
    <property type="entry name" value="DMFA2_C"/>
</dbReference>
<dbReference type="EMBL" id="JNSK01000145">
    <property type="protein sequence ID" value="KGA14011.1"/>
    <property type="molecule type" value="Genomic_DNA"/>
</dbReference>
<gene>
    <name evidence="2" type="ORF">GM50_20930</name>
</gene>
<name>A0A094QI19_9ZZZZ</name>
<reference evidence="2" key="1">
    <citation type="submission" date="2014-05" db="EMBL/GenBank/DDBJ databases">
        <title>Key roles for freshwater Actinobacteria revealed by deep metagenomic sequencing.</title>
        <authorList>
            <person name="Ghai R."/>
            <person name="Mizuno C.M."/>
            <person name="Picazo A."/>
            <person name="Camacho A."/>
            <person name="Rodriguez-Valera F."/>
        </authorList>
    </citation>
    <scope>NUCLEOTIDE SEQUENCE</scope>
</reference>
<evidence type="ECO:0000259" key="1">
    <source>
        <dbReference type="Pfam" id="PF20254"/>
    </source>
</evidence>